<protein>
    <submittedName>
        <fullName evidence="1">Uncharacterized protein</fullName>
    </submittedName>
</protein>
<sequence length="42" mass="4741">FQVTSGKNEDPVTTELFTEVGYFRGSYWSYIWFSSGGLLLSA</sequence>
<comment type="caution">
    <text evidence="1">The sequence shown here is derived from an EMBL/GenBank/DDBJ whole genome shotgun (WGS) entry which is preliminary data.</text>
</comment>
<evidence type="ECO:0000313" key="1">
    <source>
        <dbReference type="EMBL" id="GAI74526.1"/>
    </source>
</evidence>
<accession>X1S604</accession>
<reference evidence="1" key="1">
    <citation type="journal article" date="2014" name="Front. Microbiol.">
        <title>High frequency of phylogenetically diverse reductive dehalogenase-homologous genes in deep subseafloor sedimentary metagenomes.</title>
        <authorList>
            <person name="Kawai M."/>
            <person name="Futagami T."/>
            <person name="Toyoda A."/>
            <person name="Takaki Y."/>
            <person name="Nishi S."/>
            <person name="Hori S."/>
            <person name="Arai W."/>
            <person name="Tsubouchi T."/>
            <person name="Morono Y."/>
            <person name="Uchiyama I."/>
            <person name="Ito T."/>
            <person name="Fujiyama A."/>
            <person name="Inagaki F."/>
            <person name="Takami H."/>
        </authorList>
    </citation>
    <scope>NUCLEOTIDE SEQUENCE</scope>
    <source>
        <strain evidence="1">Expedition CK06-06</strain>
    </source>
</reference>
<dbReference type="AlphaFoldDB" id="X1S604"/>
<proteinExistence type="predicted"/>
<feature type="non-terminal residue" evidence="1">
    <location>
        <position position="1"/>
    </location>
</feature>
<dbReference type="EMBL" id="BARW01014307">
    <property type="protein sequence ID" value="GAI74526.1"/>
    <property type="molecule type" value="Genomic_DNA"/>
</dbReference>
<name>X1S604_9ZZZZ</name>
<organism evidence="1">
    <name type="scientific">marine sediment metagenome</name>
    <dbReference type="NCBI Taxonomy" id="412755"/>
    <lineage>
        <taxon>unclassified sequences</taxon>
        <taxon>metagenomes</taxon>
        <taxon>ecological metagenomes</taxon>
    </lineage>
</organism>
<gene>
    <name evidence="1" type="ORF">S12H4_25468</name>
</gene>